<feature type="compositionally biased region" description="Low complexity" evidence="2">
    <location>
        <begin position="447"/>
        <end position="456"/>
    </location>
</feature>
<feature type="compositionally biased region" description="Acidic residues" evidence="2">
    <location>
        <begin position="41"/>
        <end position="55"/>
    </location>
</feature>
<feature type="region of interest" description="Disordered" evidence="2">
    <location>
        <begin position="381"/>
        <end position="401"/>
    </location>
</feature>
<evidence type="ECO:0000313" key="5">
    <source>
        <dbReference type="EMBL" id="CAF3639915.1"/>
    </source>
</evidence>
<evidence type="ECO:0000256" key="1">
    <source>
        <dbReference type="ARBA" id="ARBA00010672"/>
    </source>
</evidence>
<dbReference type="InterPro" id="IPR000008">
    <property type="entry name" value="C2_dom"/>
</dbReference>
<dbReference type="InterPro" id="IPR035892">
    <property type="entry name" value="C2_domain_sf"/>
</dbReference>
<dbReference type="AlphaFoldDB" id="A0A813WEH9"/>
<dbReference type="SMART" id="SM00685">
    <property type="entry name" value="DM14"/>
    <property type="match status" value="4"/>
</dbReference>
<dbReference type="EMBL" id="CAJNOQ010000932">
    <property type="protein sequence ID" value="CAF0852303.1"/>
    <property type="molecule type" value="Genomic_DNA"/>
</dbReference>
<dbReference type="EMBL" id="CAJOBC010000932">
    <property type="protein sequence ID" value="CAF3639915.1"/>
    <property type="molecule type" value="Genomic_DNA"/>
</dbReference>
<gene>
    <name evidence="4" type="ORF">GPM918_LOCUS6137</name>
    <name evidence="5" type="ORF">SRO942_LOCUS6137</name>
</gene>
<evidence type="ECO:0000256" key="2">
    <source>
        <dbReference type="SAM" id="MobiDB-lite"/>
    </source>
</evidence>
<dbReference type="Proteomes" id="UP000681722">
    <property type="component" value="Unassembled WGS sequence"/>
</dbReference>
<feature type="compositionally biased region" description="Polar residues" evidence="2">
    <location>
        <begin position="322"/>
        <end position="336"/>
    </location>
</feature>
<feature type="compositionally biased region" description="Low complexity" evidence="2">
    <location>
        <begin position="211"/>
        <end position="226"/>
    </location>
</feature>
<feature type="region of interest" description="Disordered" evidence="2">
    <location>
        <begin position="193"/>
        <end position="257"/>
    </location>
</feature>
<feature type="domain" description="C2" evidence="3">
    <location>
        <begin position="649"/>
        <end position="778"/>
    </location>
</feature>
<protein>
    <recommendedName>
        <fullName evidence="3">C2 domain-containing protein</fullName>
    </recommendedName>
</protein>
<proteinExistence type="inferred from homology"/>
<evidence type="ECO:0000259" key="3">
    <source>
        <dbReference type="PROSITE" id="PS50004"/>
    </source>
</evidence>
<dbReference type="OrthoDB" id="19996at2759"/>
<keyword evidence="6" id="KW-1185">Reference proteome</keyword>
<organism evidence="4 6">
    <name type="scientific">Didymodactylos carnosus</name>
    <dbReference type="NCBI Taxonomy" id="1234261"/>
    <lineage>
        <taxon>Eukaryota</taxon>
        <taxon>Metazoa</taxon>
        <taxon>Spiralia</taxon>
        <taxon>Gnathifera</taxon>
        <taxon>Rotifera</taxon>
        <taxon>Eurotatoria</taxon>
        <taxon>Bdelloidea</taxon>
        <taxon>Philodinida</taxon>
        <taxon>Philodinidae</taxon>
        <taxon>Didymodactylos</taxon>
    </lineage>
</organism>
<evidence type="ECO:0000313" key="4">
    <source>
        <dbReference type="EMBL" id="CAF0852303.1"/>
    </source>
</evidence>
<dbReference type="Proteomes" id="UP000663829">
    <property type="component" value="Unassembled WGS sequence"/>
</dbReference>
<comment type="similarity">
    <text evidence="1">Belongs to the CC2D1 family.</text>
</comment>
<dbReference type="InterPro" id="IPR006608">
    <property type="entry name" value="CC2D1A/B_DM14"/>
</dbReference>
<dbReference type="PROSITE" id="PS50004">
    <property type="entry name" value="C2"/>
    <property type="match status" value="1"/>
</dbReference>
<dbReference type="SUPFAM" id="SSF49562">
    <property type="entry name" value="C2 domain (Calcium/lipid-binding domain, CaLB)"/>
    <property type="match status" value="1"/>
</dbReference>
<dbReference type="InterPro" id="IPR039725">
    <property type="entry name" value="CC2D1A/B"/>
</dbReference>
<dbReference type="Gene3D" id="2.60.40.150">
    <property type="entry name" value="C2 domain"/>
    <property type="match status" value="1"/>
</dbReference>
<name>A0A813WEH9_9BILA</name>
<sequence>MSKGKSGRSKNDGDRRSRGGGGGAAYMKQMGFTMPNMDLNTNDDDLPDDNDDDLEAELRQIMGEGQTTKRARGGAGPKQPQDLNAFHMDVSKLLANIDKPINDEDLSDDDDPDVLAELNEIAGELADVEDRNNLQQQQQQQHKPSTGNILSLLEERKQMYEKAVTNAKNNNDATRSRRFERQLKTIQELLQSARTGAPINENDIPPEVIISPPTSSMPSTPKTESSVNNVTLRTPQPPQLQENERRQLPPPRQQQPVITANVPVRVDVQQPHAHSSHSSSVTNVSSTNNNAIERLKELAIQAKRAGDVEKAKQYLREMKSLQGETAQPPKRTSISVPSPPPQQQQQQQQQTNENENEGEAMEVPLKAPEPKTVLEALQQRHGELNKRGEEAATNGDRAKARRMERLSKQYEEAIEATKRGKPYDYNELADLPGFAPIPVNAAGTHHPSSAAPPAASTLPLRKPNPAGASSHPPPASVAPHAAQGRPTVNPAAARQSQHNNIAQTLRAKQEHFQKLALEAKRQGDIESAKNFLKSYKGLEQMVAAAESGLPVDLTQVPKLPDDNDYEMLDDDEELLHSDRDTIYRRLQEDLLHQIQLCARNQQVYSQMDNHEQSIEYKQLEQRCQQDLERLRKCFQHGLKAPLFHYERRQMNIVQINTDLGENDLEVTVIRGINYPLPQGYTDKTLETYVHVEFPYPPETSQQGKTKRVYGAQISEYHEILRFYIKRNDAKFKRLMNRKELKLVVYYRSGFMKMTEKVLGTSSIKLQPLEDNCTIHESVDLYEHEHKKRIEGKIECKIRIREALGQAKASEVLPQRWLVIDRFEEIIEQLRSTDRLSPEQLNALRIQLKSLNEQSDEIVNTLRTGGQQAVKAHVQGLTELIEHYDQEALHYSKRHDNKKADLFMTKKNLVIKEINTLTRPHQDRPNQDRF</sequence>
<feature type="region of interest" description="Disordered" evidence="2">
    <location>
        <begin position="320"/>
        <end position="361"/>
    </location>
</feature>
<feature type="region of interest" description="Disordered" evidence="2">
    <location>
        <begin position="439"/>
        <end position="495"/>
    </location>
</feature>
<evidence type="ECO:0000313" key="6">
    <source>
        <dbReference type="Proteomes" id="UP000663829"/>
    </source>
</evidence>
<dbReference type="Pfam" id="PF21528">
    <property type="entry name" value="CC2D1A-B_DM14"/>
    <property type="match status" value="2"/>
</dbReference>
<dbReference type="GO" id="GO:0001227">
    <property type="term" value="F:DNA-binding transcription repressor activity, RNA polymerase II-specific"/>
    <property type="evidence" value="ECO:0007669"/>
    <property type="project" value="InterPro"/>
</dbReference>
<feature type="region of interest" description="Disordered" evidence="2">
    <location>
        <begin position="126"/>
        <end position="151"/>
    </location>
</feature>
<dbReference type="PANTHER" id="PTHR13076">
    <property type="entry name" value="COILED-COIL AND C2 DOMAIN-CONTAINING PROTEIN 1-LIKE"/>
    <property type="match status" value="1"/>
</dbReference>
<dbReference type="PANTHER" id="PTHR13076:SF9">
    <property type="entry name" value="COILED-COIL AND C2 DOMAIN-CONTAINING PROTEIN 1-LIKE"/>
    <property type="match status" value="1"/>
</dbReference>
<accession>A0A813WEH9</accession>
<reference evidence="4" key="1">
    <citation type="submission" date="2021-02" db="EMBL/GenBank/DDBJ databases">
        <authorList>
            <person name="Nowell W R."/>
        </authorList>
    </citation>
    <scope>NUCLEOTIDE SEQUENCE</scope>
</reference>
<feature type="region of interest" description="Disordered" evidence="2">
    <location>
        <begin position="1"/>
        <end position="82"/>
    </location>
</feature>
<comment type="caution">
    <text evidence="4">The sequence shown here is derived from an EMBL/GenBank/DDBJ whole genome shotgun (WGS) entry which is preliminary data.</text>
</comment>